<comment type="similarity">
    <text evidence="2 7">Belongs to the zinc-containing alcohol dehydrogenase family.</text>
</comment>
<dbReference type="InterPro" id="IPR020843">
    <property type="entry name" value="ER"/>
</dbReference>
<dbReference type="FunFam" id="3.40.50.720:FF:000068">
    <property type="entry name" value="Sorbitol dehydrogenase"/>
    <property type="match status" value="1"/>
</dbReference>
<evidence type="ECO:0000256" key="2">
    <source>
        <dbReference type="ARBA" id="ARBA00008072"/>
    </source>
</evidence>
<dbReference type="PANTHER" id="PTHR43161:SF9">
    <property type="entry name" value="SORBITOL DEHYDROGENASE"/>
    <property type="match status" value="1"/>
</dbReference>
<reference evidence="9 10" key="1">
    <citation type="submission" date="2013-07" db="EMBL/GenBank/DDBJ databases">
        <title>The Genome Sequence of Cryptococcus heveanensis BCC8398.</title>
        <authorList>
            <consortium name="The Broad Institute Genome Sequencing Platform"/>
            <person name="Cuomo C."/>
            <person name="Litvintseva A."/>
            <person name="Chen Y."/>
            <person name="Heitman J."/>
            <person name="Sun S."/>
            <person name="Springer D."/>
            <person name="Dromer F."/>
            <person name="Young S.K."/>
            <person name="Zeng Q."/>
            <person name="Gargeya S."/>
            <person name="Fitzgerald M."/>
            <person name="Abouelleil A."/>
            <person name="Alvarado L."/>
            <person name="Berlin A.M."/>
            <person name="Chapman S.B."/>
            <person name="Dewar J."/>
            <person name="Goldberg J."/>
            <person name="Griggs A."/>
            <person name="Gujja S."/>
            <person name="Hansen M."/>
            <person name="Howarth C."/>
            <person name="Imamovic A."/>
            <person name="Larimer J."/>
            <person name="McCowan C."/>
            <person name="Murphy C."/>
            <person name="Pearson M."/>
            <person name="Priest M."/>
            <person name="Roberts A."/>
            <person name="Saif S."/>
            <person name="Shea T."/>
            <person name="Sykes S."/>
            <person name="Wortman J."/>
            <person name="Nusbaum C."/>
            <person name="Birren B."/>
        </authorList>
    </citation>
    <scope>NUCLEOTIDE SEQUENCE [LARGE SCALE GENOMIC DNA]</scope>
    <source>
        <strain evidence="9 10">BCC8398</strain>
    </source>
</reference>
<evidence type="ECO:0000313" key="10">
    <source>
        <dbReference type="Proteomes" id="UP000092666"/>
    </source>
</evidence>
<dbReference type="EMBL" id="KV700138">
    <property type="protein sequence ID" value="OCF31048.1"/>
    <property type="molecule type" value="Genomic_DNA"/>
</dbReference>
<keyword evidence="6" id="KW-0520">NAD</keyword>
<dbReference type="Gene3D" id="3.90.180.10">
    <property type="entry name" value="Medium-chain alcohol dehydrogenases, catalytic domain"/>
    <property type="match status" value="1"/>
</dbReference>
<dbReference type="CDD" id="cd05285">
    <property type="entry name" value="sorbitol_DH"/>
    <property type="match status" value="1"/>
</dbReference>
<keyword evidence="4 7" id="KW-0862">Zinc</keyword>
<dbReference type="InterPro" id="IPR011032">
    <property type="entry name" value="GroES-like_sf"/>
</dbReference>
<dbReference type="SUPFAM" id="SSF51735">
    <property type="entry name" value="NAD(P)-binding Rossmann-fold domains"/>
    <property type="match status" value="1"/>
</dbReference>
<dbReference type="InterPro" id="IPR013149">
    <property type="entry name" value="ADH-like_C"/>
</dbReference>
<evidence type="ECO:0000313" key="9">
    <source>
        <dbReference type="EMBL" id="OCF31048.1"/>
    </source>
</evidence>
<dbReference type="Proteomes" id="UP000092666">
    <property type="component" value="Unassembled WGS sequence"/>
</dbReference>
<dbReference type="STRING" id="1296120.A0A1B9GJ73"/>
<dbReference type="SMART" id="SM00829">
    <property type="entry name" value="PKS_ER"/>
    <property type="match status" value="1"/>
</dbReference>
<dbReference type="SUPFAM" id="SSF50129">
    <property type="entry name" value="GroES-like"/>
    <property type="match status" value="1"/>
</dbReference>
<dbReference type="Pfam" id="PF00107">
    <property type="entry name" value="ADH_zinc_N"/>
    <property type="match status" value="1"/>
</dbReference>
<keyword evidence="10" id="KW-1185">Reference proteome</keyword>
<protein>
    <submittedName>
        <fullName evidence="9">Chlorophyll synthesis pathway protein BchC</fullName>
    </submittedName>
</protein>
<dbReference type="OrthoDB" id="2148442at2759"/>
<proteinExistence type="inferred from homology"/>
<dbReference type="GO" id="GO:0003939">
    <property type="term" value="F:L-iditol 2-dehydrogenase (NAD+) activity"/>
    <property type="evidence" value="ECO:0007669"/>
    <property type="project" value="TreeGrafter"/>
</dbReference>
<dbReference type="AlphaFoldDB" id="A0A1B9GJ73"/>
<dbReference type="PROSITE" id="PS00059">
    <property type="entry name" value="ADH_ZINC"/>
    <property type="match status" value="1"/>
</dbReference>
<dbReference type="InterPro" id="IPR045306">
    <property type="entry name" value="SDH-like"/>
</dbReference>
<dbReference type="GO" id="GO:0006062">
    <property type="term" value="P:sorbitol catabolic process"/>
    <property type="evidence" value="ECO:0007669"/>
    <property type="project" value="TreeGrafter"/>
</dbReference>
<evidence type="ECO:0000256" key="5">
    <source>
        <dbReference type="ARBA" id="ARBA00023002"/>
    </source>
</evidence>
<dbReference type="Pfam" id="PF08240">
    <property type="entry name" value="ADH_N"/>
    <property type="match status" value="1"/>
</dbReference>
<keyword evidence="5" id="KW-0560">Oxidoreductase</keyword>
<comment type="cofactor">
    <cofactor evidence="1 7">
        <name>Zn(2+)</name>
        <dbReference type="ChEBI" id="CHEBI:29105"/>
    </cofactor>
</comment>
<evidence type="ECO:0000256" key="1">
    <source>
        <dbReference type="ARBA" id="ARBA00001947"/>
    </source>
</evidence>
<evidence type="ECO:0000256" key="3">
    <source>
        <dbReference type="ARBA" id="ARBA00022723"/>
    </source>
</evidence>
<gene>
    <name evidence="9" type="ORF">I316_07319</name>
</gene>
<dbReference type="PANTHER" id="PTHR43161">
    <property type="entry name" value="SORBITOL DEHYDROGENASE"/>
    <property type="match status" value="1"/>
</dbReference>
<dbReference type="Gene3D" id="3.40.50.720">
    <property type="entry name" value="NAD(P)-binding Rossmann-like Domain"/>
    <property type="match status" value="1"/>
</dbReference>
<evidence type="ECO:0000256" key="7">
    <source>
        <dbReference type="RuleBase" id="RU361277"/>
    </source>
</evidence>
<sequence length="415" mass="44755">MSSSELKQDNPSFVLHGIEDVRFDEHYLGPRDCFESLDLISQDIQVQITDSPVDSQIFFQRSIPEIENDQVLIAVAKTGICGSDVHYLCHGRIGDFVLDKPMCLGHESSGVVAKLGPLVKNDGRIKVGTRVALEPGVACRSCVDCLKGAYELCPYMAFAATPPSVYGTLCRYYVLPAHLLHPLPDSVDLEDGAMMEPLSVGIHSVAALGNLKSDQVVIVFGAGPVGLLCMAVAKALGARRVIAVDIQKERLDFAKSYAASDIYLPGPKNADEQPDAYAQRVTEDIIKTLNIPERGLGAVDLAIEASGAPTCIQIGINILKPSGTYVQVGMGRNMNVPVPLFHVINKQLKVLGSFRYGPGDYPLAISLVERGLIDLKPLITHRFAFTDAKEAFESTKNGKGKDGKGLIKAIIDGPQ</sequence>
<dbReference type="GO" id="GO:0008270">
    <property type="term" value="F:zinc ion binding"/>
    <property type="evidence" value="ECO:0007669"/>
    <property type="project" value="InterPro"/>
</dbReference>
<reference evidence="10" key="2">
    <citation type="submission" date="2013-12" db="EMBL/GenBank/DDBJ databases">
        <title>Evolution of pathogenesis and genome organization in the Tremellales.</title>
        <authorList>
            <person name="Cuomo C."/>
            <person name="Litvintseva A."/>
            <person name="Heitman J."/>
            <person name="Chen Y."/>
            <person name="Sun S."/>
            <person name="Springer D."/>
            <person name="Dromer F."/>
            <person name="Young S."/>
            <person name="Zeng Q."/>
            <person name="Chapman S."/>
            <person name="Gujja S."/>
            <person name="Saif S."/>
            <person name="Birren B."/>
        </authorList>
    </citation>
    <scope>NUCLEOTIDE SEQUENCE [LARGE SCALE GENOMIC DNA]</scope>
    <source>
        <strain evidence="10">BCC8398</strain>
    </source>
</reference>
<name>A0A1B9GJ73_9TREE</name>
<evidence type="ECO:0000259" key="8">
    <source>
        <dbReference type="SMART" id="SM00829"/>
    </source>
</evidence>
<accession>A0A1B9GJ73</accession>
<dbReference type="InterPro" id="IPR002328">
    <property type="entry name" value="ADH_Zn_CS"/>
</dbReference>
<evidence type="ECO:0000256" key="4">
    <source>
        <dbReference type="ARBA" id="ARBA00022833"/>
    </source>
</evidence>
<dbReference type="InterPro" id="IPR013154">
    <property type="entry name" value="ADH-like_N"/>
</dbReference>
<dbReference type="InterPro" id="IPR036291">
    <property type="entry name" value="NAD(P)-bd_dom_sf"/>
</dbReference>
<evidence type="ECO:0000256" key="6">
    <source>
        <dbReference type="ARBA" id="ARBA00023027"/>
    </source>
</evidence>
<keyword evidence="3 7" id="KW-0479">Metal-binding</keyword>
<organism evidence="9 10">
    <name type="scientific">Kwoniella heveanensis BCC8398</name>
    <dbReference type="NCBI Taxonomy" id="1296120"/>
    <lineage>
        <taxon>Eukaryota</taxon>
        <taxon>Fungi</taxon>
        <taxon>Dikarya</taxon>
        <taxon>Basidiomycota</taxon>
        <taxon>Agaricomycotina</taxon>
        <taxon>Tremellomycetes</taxon>
        <taxon>Tremellales</taxon>
        <taxon>Cryptococcaceae</taxon>
        <taxon>Kwoniella</taxon>
    </lineage>
</organism>
<feature type="domain" description="Enoyl reductase (ER)" evidence="8">
    <location>
        <begin position="51"/>
        <end position="407"/>
    </location>
</feature>